<keyword evidence="14" id="KW-0255">Endonuclease</keyword>
<keyword evidence="16" id="KW-0378">Hydrolase</keyword>
<keyword evidence="15" id="KW-0863">Zinc-finger</keyword>
<evidence type="ECO:0000256" key="22">
    <source>
        <dbReference type="ARBA" id="ARBA00022932"/>
    </source>
</evidence>
<reference evidence="33 34" key="1">
    <citation type="journal article" date="2023" name="Elife">
        <title>Identification of key yeast species and microbe-microbe interactions impacting larval growth of Drosophila in the wild.</title>
        <authorList>
            <person name="Mure A."/>
            <person name="Sugiura Y."/>
            <person name="Maeda R."/>
            <person name="Honda K."/>
            <person name="Sakurai N."/>
            <person name="Takahashi Y."/>
            <person name="Watada M."/>
            <person name="Katoh T."/>
            <person name="Gotoh A."/>
            <person name="Gotoh Y."/>
            <person name="Taniguchi I."/>
            <person name="Nakamura K."/>
            <person name="Hayashi T."/>
            <person name="Katayama T."/>
            <person name="Uemura T."/>
            <person name="Hattori Y."/>
        </authorList>
    </citation>
    <scope>NUCLEOTIDE SEQUENCE [LARGE SCALE GENOMIC DNA]</scope>
    <source>
        <strain evidence="33 34">KH-74</strain>
    </source>
</reference>
<comment type="catalytic activity">
    <reaction evidence="29">
        <text>DNA(n) + a 2'-deoxyribonucleoside 5'-triphosphate = DNA(n+1) + diphosphate</text>
        <dbReference type="Rhea" id="RHEA:22508"/>
        <dbReference type="Rhea" id="RHEA-COMP:17339"/>
        <dbReference type="Rhea" id="RHEA-COMP:17340"/>
        <dbReference type="ChEBI" id="CHEBI:33019"/>
        <dbReference type="ChEBI" id="CHEBI:61560"/>
        <dbReference type="ChEBI" id="CHEBI:173112"/>
        <dbReference type="EC" id="2.7.7.49"/>
    </reaction>
</comment>
<evidence type="ECO:0000256" key="20">
    <source>
        <dbReference type="ARBA" id="ARBA00022908"/>
    </source>
</evidence>
<dbReference type="GO" id="GO:0005737">
    <property type="term" value="C:cytoplasm"/>
    <property type="evidence" value="ECO:0007669"/>
    <property type="project" value="UniProtKB-SubCell"/>
</dbReference>
<evidence type="ECO:0000256" key="19">
    <source>
        <dbReference type="ARBA" id="ARBA00022884"/>
    </source>
</evidence>
<dbReference type="AlphaFoldDB" id="A0AAV5S073"/>
<dbReference type="Pfam" id="PF00665">
    <property type="entry name" value="rve"/>
    <property type="match status" value="1"/>
</dbReference>
<comment type="catalytic activity">
    <reaction evidence="30">
        <text>DNA(n) + a 2'-deoxyribonucleoside 5'-triphosphate = DNA(n+1) + diphosphate</text>
        <dbReference type="Rhea" id="RHEA:22508"/>
        <dbReference type="Rhea" id="RHEA-COMP:17339"/>
        <dbReference type="Rhea" id="RHEA-COMP:17340"/>
        <dbReference type="ChEBI" id="CHEBI:33019"/>
        <dbReference type="ChEBI" id="CHEBI:61560"/>
        <dbReference type="ChEBI" id="CHEBI:173112"/>
        <dbReference type="EC" id="2.7.7.7"/>
    </reaction>
</comment>
<dbReference type="GO" id="GO:0004523">
    <property type="term" value="F:RNA-DNA hybrid ribonuclease activity"/>
    <property type="evidence" value="ECO:0007669"/>
    <property type="project" value="UniProtKB-EC"/>
</dbReference>
<evidence type="ECO:0000256" key="17">
    <source>
        <dbReference type="ARBA" id="ARBA00022840"/>
    </source>
</evidence>
<evidence type="ECO:0000256" key="10">
    <source>
        <dbReference type="ARBA" id="ARBA00022695"/>
    </source>
</evidence>
<dbReference type="PANTHER" id="PTHR42648:SF11">
    <property type="entry name" value="TRANSPOSON TY4-P GAG-POL POLYPROTEIN"/>
    <property type="match status" value="1"/>
</dbReference>
<dbReference type="InterPro" id="IPR039537">
    <property type="entry name" value="Retrotran_Ty1/copia-like"/>
</dbReference>
<keyword evidence="11" id="KW-0540">Nuclease</keyword>
<keyword evidence="6" id="KW-0815">Transposition</keyword>
<dbReference type="GO" id="GO:0006310">
    <property type="term" value="P:DNA recombination"/>
    <property type="evidence" value="ECO:0007669"/>
    <property type="project" value="UniProtKB-KW"/>
</dbReference>
<keyword evidence="15" id="KW-0862">Zinc</keyword>
<evidence type="ECO:0000256" key="27">
    <source>
        <dbReference type="ARBA" id="ARBA00025590"/>
    </source>
</evidence>
<dbReference type="PANTHER" id="PTHR42648">
    <property type="entry name" value="TRANSPOSASE, PUTATIVE-RELATED"/>
    <property type="match status" value="1"/>
</dbReference>
<comment type="subcellular location">
    <subcellularLocation>
        <location evidence="4">Cytoplasm</location>
    </subcellularLocation>
    <subcellularLocation>
        <location evidence="3">Nucleus</location>
    </subcellularLocation>
</comment>
<evidence type="ECO:0000256" key="21">
    <source>
        <dbReference type="ARBA" id="ARBA00022918"/>
    </source>
</evidence>
<evidence type="ECO:0000256" key="3">
    <source>
        <dbReference type="ARBA" id="ARBA00004123"/>
    </source>
</evidence>
<evidence type="ECO:0000256" key="13">
    <source>
        <dbReference type="ARBA" id="ARBA00022741"/>
    </source>
</evidence>
<dbReference type="GO" id="GO:0005634">
    <property type="term" value="C:nucleus"/>
    <property type="evidence" value="ECO:0007669"/>
    <property type="project" value="UniProtKB-SubCell"/>
</dbReference>
<feature type="region of interest" description="Disordered" evidence="31">
    <location>
        <begin position="117"/>
        <end position="152"/>
    </location>
</feature>
<evidence type="ECO:0000313" key="33">
    <source>
        <dbReference type="EMBL" id="GMM56712.1"/>
    </source>
</evidence>
<keyword evidence="8" id="KW-0645">Protease</keyword>
<gene>
    <name evidence="33" type="ORF">DAKH74_033280</name>
</gene>
<dbReference type="InterPro" id="IPR036397">
    <property type="entry name" value="RNaseH_sf"/>
</dbReference>
<dbReference type="InterPro" id="IPR012337">
    <property type="entry name" value="RNaseH-like_sf"/>
</dbReference>
<keyword evidence="21" id="KW-0695">RNA-directed DNA polymerase</keyword>
<evidence type="ECO:0000256" key="24">
    <source>
        <dbReference type="ARBA" id="ARBA00023125"/>
    </source>
</evidence>
<evidence type="ECO:0000256" key="23">
    <source>
        <dbReference type="ARBA" id="ARBA00023113"/>
    </source>
</evidence>
<evidence type="ECO:0000313" key="34">
    <source>
        <dbReference type="Proteomes" id="UP001377567"/>
    </source>
</evidence>
<keyword evidence="25" id="KW-0233">DNA recombination</keyword>
<sequence length="614" mass="69647">MLEKLRKLKFSGDIRAFAYVAQVKQIIDPLLAMSNPALESIIKNTILRNLHGDYQPLANRFRTSITPYTIQEIFDRILAQFAAFDKPAKPASSTSTSGGNSRRKNCAHCQATNHTTARCPKVPSAGTTHPSTGPSSHRPRSSDSKAKTKRGPAFYVKRNHNVNLVDPDPSEDVARHLRHATLPFTPAQFLMIDSGCHTSIVNNAALLHDKKPPDETQLAASNRSPLAVTCRGDLHLQLYNGKILKLPAYYVPENAYNLLSTTDMEAQDAYFCATHRRIETKDEQPLAMASQTGNYNWLSSNHVIFPDDASPTLINAVREKYPMSMVHQLFGHVNIHSIKKSLLHNTFSQMHHDDVDWTNISNFQCEDCMSGKSRKHNHIVGSRTKYQEVYAPSQYLHSDIFGPVNLPGIMEKYFITFTDENTRFRWVFFLVDHTAHTVIAVLRKLIKSIDTQFDAKVRCFQFDRGKEYFSEAVRNYLENLGIDHIYTTVGDSKAHGVAERLNLTLLNDCRTLVRATSLPETLWSYAIKFSVIIRNFTYSESLGASPRSKSGLRGLDASSILPFGQSVIVYLHRTLSKLHYRGKQRMAFCPSPLSCGYYIHNYRRIIIWTRFFLQ</sequence>
<evidence type="ECO:0000256" key="14">
    <source>
        <dbReference type="ARBA" id="ARBA00022759"/>
    </source>
</evidence>
<dbReference type="GO" id="GO:0003677">
    <property type="term" value="F:DNA binding"/>
    <property type="evidence" value="ECO:0007669"/>
    <property type="project" value="UniProtKB-KW"/>
</dbReference>
<evidence type="ECO:0000256" key="6">
    <source>
        <dbReference type="ARBA" id="ARBA00022578"/>
    </source>
</evidence>
<evidence type="ECO:0000256" key="11">
    <source>
        <dbReference type="ARBA" id="ARBA00022722"/>
    </source>
</evidence>
<comment type="function">
    <text evidence="2">The aspartyl protease (PR) mediates the proteolytic cleavages of the Gag and Gag-Pol polyproteins after assembly of the VLP.</text>
</comment>
<evidence type="ECO:0000256" key="9">
    <source>
        <dbReference type="ARBA" id="ARBA00022679"/>
    </source>
</evidence>
<keyword evidence="13" id="KW-0547">Nucleotide-binding</keyword>
<keyword evidence="10" id="KW-0548">Nucleotidyltransferase</keyword>
<dbReference type="Gene3D" id="3.30.420.10">
    <property type="entry name" value="Ribonuclease H-like superfamily/Ribonuclease H"/>
    <property type="match status" value="1"/>
</dbReference>
<evidence type="ECO:0000259" key="32">
    <source>
        <dbReference type="PROSITE" id="PS50994"/>
    </source>
</evidence>
<dbReference type="GO" id="GO:0003964">
    <property type="term" value="F:RNA-directed DNA polymerase activity"/>
    <property type="evidence" value="ECO:0007669"/>
    <property type="project" value="UniProtKB-KW"/>
</dbReference>
<keyword evidence="19" id="KW-0694">RNA-binding</keyword>
<keyword evidence="7" id="KW-1188">Viral release from host cell</keyword>
<name>A0AAV5S073_MAUHU</name>
<evidence type="ECO:0000256" key="5">
    <source>
        <dbReference type="ARBA" id="ARBA00022490"/>
    </source>
</evidence>
<dbReference type="GO" id="GO:0005524">
    <property type="term" value="F:ATP binding"/>
    <property type="evidence" value="ECO:0007669"/>
    <property type="project" value="UniProtKB-KW"/>
</dbReference>
<evidence type="ECO:0000256" key="4">
    <source>
        <dbReference type="ARBA" id="ARBA00004496"/>
    </source>
</evidence>
<evidence type="ECO:0000256" key="16">
    <source>
        <dbReference type="ARBA" id="ARBA00022801"/>
    </source>
</evidence>
<evidence type="ECO:0000256" key="2">
    <source>
        <dbReference type="ARBA" id="ARBA00002180"/>
    </source>
</evidence>
<dbReference type="Proteomes" id="UP001377567">
    <property type="component" value="Unassembled WGS sequence"/>
</dbReference>
<keyword evidence="17" id="KW-0067">ATP-binding</keyword>
<keyword evidence="12" id="KW-0479">Metal-binding</keyword>
<evidence type="ECO:0000256" key="1">
    <source>
        <dbReference type="ARBA" id="ARBA00000077"/>
    </source>
</evidence>
<evidence type="ECO:0000256" key="15">
    <source>
        <dbReference type="ARBA" id="ARBA00022771"/>
    </source>
</evidence>
<comment type="caution">
    <text evidence="33">The sequence shown here is derived from an EMBL/GenBank/DDBJ whole genome shotgun (WGS) entry which is preliminary data.</text>
</comment>
<keyword evidence="34" id="KW-1185">Reference proteome</keyword>
<dbReference type="SUPFAM" id="SSF53098">
    <property type="entry name" value="Ribonuclease H-like"/>
    <property type="match status" value="1"/>
</dbReference>
<evidence type="ECO:0000256" key="7">
    <source>
        <dbReference type="ARBA" id="ARBA00022612"/>
    </source>
</evidence>
<dbReference type="GO" id="GO:0003723">
    <property type="term" value="F:RNA binding"/>
    <property type="evidence" value="ECO:0007669"/>
    <property type="project" value="UniProtKB-KW"/>
</dbReference>
<evidence type="ECO:0000256" key="12">
    <source>
        <dbReference type="ARBA" id="ARBA00022723"/>
    </source>
</evidence>
<evidence type="ECO:0000256" key="28">
    <source>
        <dbReference type="ARBA" id="ARBA00025615"/>
    </source>
</evidence>
<evidence type="ECO:0000256" key="31">
    <source>
        <dbReference type="SAM" id="MobiDB-lite"/>
    </source>
</evidence>
<comment type="function">
    <text evidence="28">Integrase (IN) targets the VLP to the nucleus, where a subparticle preintegration complex (PIC) containing at least integrase and the newly synthesized dsDNA copy of the retrotransposon must transit the nuclear membrane. Once in the nucleus, integrase performs the integration of the dsDNA into the host genome.</text>
</comment>
<keyword evidence="22" id="KW-0239">DNA-directed DNA polymerase</keyword>
<keyword evidence="9" id="KW-0808">Transferase</keyword>
<proteinExistence type="predicted"/>
<dbReference type="InterPro" id="IPR001584">
    <property type="entry name" value="Integrase_cat-core"/>
</dbReference>
<dbReference type="GO" id="GO:0006508">
    <property type="term" value="P:proteolysis"/>
    <property type="evidence" value="ECO:0007669"/>
    <property type="project" value="UniProtKB-KW"/>
</dbReference>
<organism evidence="33 34">
    <name type="scientific">Maudiozyma humilis</name>
    <name type="common">Sour dough yeast</name>
    <name type="synonym">Kazachstania humilis</name>
    <dbReference type="NCBI Taxonomy" id="51915"/>
    <lineage>
        <taxon>Eukaryota</taxon>
        <taxon>Fungi</taxon>
        <taxon>Dikarya</taxon>
        <taxon>Ascomycota</taxon>
        <taxon>Saccharomycotina</taxon>
        <taxon>Saccharomycetes</taxon>
        <taxon>Saccharomycetales</taxon>
        <taxon>Saccharomycetaceae</taxon>
        <taxon>Maudiozyma</taxon>
    </lineage>
</organism>
<evidence type="ECO:0000256" key="29">
    <source>
        <dbReference type="ARBA" id="ARBA00048173"/>
    </source>
</evidence>
<dbReference type="GO" id="GO:0008233">
    <property type="term" value="F:peptidase activity"/>
    <property type="evidence" value="ECO:0007669"/>
    <property type="project" value="UniProtKB-KW"/>
</dbReference>
<dbReference type="GO" id="GO:0008270">
    <property type="term" value="F:zinc ion binding"/>
    <property type="evidence" value="ECO:0007669"/>
    <property type="project" value="UniProtKB-KW"/>
</dbReference>
<accession>A0AAV5S073</accession>
<dbReference type="EMBL" id="BTGD01000010">
    <property type="protein sequence ID" value="GMM56712.1"/>
    <property type="molecule type" value="Genomic_DNA"/>
</dbReference>
<keyword evidence="5" id="KW-0963">Cytoplasm</keyword>
<protein>
    <submittedName>
        <fullName evidence="33">Gag-pol fusion protein</fullName>
    </submittedName>
</protein>
<keyword evidence="18" id="KW-0460">Magnesium</keyword>
<evidence type="ECO:0000256" key="18">
    <source>
        <dbReference type="ARBA" id="ARBA00022842"/>
    </source>
</evidence>
<feature type="compositionally biased region" description="Polar residues" evidence="31">
    <location>
        <begin position="125"/>
        <end position="135"/>
    </location>
</feature>
<keyword evidence="24" id="KW-0238">DNA-binding</keyword>
<dbReference type="PROSITE" id="PS50994">
    <property type="entry name" value="INTEGRASE"/>
    <property type="match status" value="1"/>
</dbReference>
<keyword evidence="20" id="KW-0229">DNA integration</keyword>
<dbReference type="InterPro" id="IPR054722">
    <property type="entry name" value="PolX-like_BBD"/>
</dbReference>
<evidence type="ECO:0000256" key="26">
    <source>
        <dbReference type="ARBA" id="ARBA00023242"/>
    </source>
</evidence>
<feature type="domain" description="Integrase catalytic" evidence="32">
    <location>
        <begin position="388"/>
        <end position="554"/>
    </location>
</feature>
<dbReference type="GO" id="GO:0003887">
    <property type="term" value="F:DNA-directed DNA polymerase activity"/>
    <property type="evidence" value="ECO:0007669"/>
    <property type="project" value="UniProtKB-KW"/>
</dbReference>
<evidence type="ECO:0000256" key="30">
    <source>
        <dbReference type="ARBA" id="ARBA00049244"/>
    </source>
</evidence>
<keyword evidence="23" id="KW-0917">Virion maturation</keyword>
<comment type="catalytic activity">
    <reaction evidence="1">
        <text>Endonucleolytic cleavage to 5'-phosphomonoester.</text>
        <dbReference type="EC" id="3.1.26.4"/>
    </reaction>
</comment>
<dbReference type="Pfam" id="PF22936">
    <property type="entry name" value="Pol_BBD"/>
    <property type="match status" value="1"/>
</dbReference>
<comment type="function">
    <text evidence="27">Reverse transcriptase/ribonuclease H (RT) is a multifunctional enzyme that catalyzes the conversion of the retro-elements RNA genome into dsDNA within the VLP. The enzyme displays a DNA polymerase activity that can copy either DNA or RNA templates, and a ribonuclease H (RNase H) activity that cleaves the RNA strand of RNA-DNA heteroduplexes during plus-strand synthesis and hydrolyzes RNA primers. The conversion leads to a linear dsDNA copy of the retrotransposon that includes long terminal repeats (LTRs) at both ends.</text>
</comment>
<evidence type="ECO:0000256" key="25">
    <source>
        <dbReference type="ARBA" id="ARBA00023172"/>
    </source>
</evidence>
<keyword evidence="26" id="KW-0539">Nucleus</keyword>
<dbReference type="GO" id="GO:0032196">
    <property type="term" value="P:transposition"/>
    <property type="evidence" value="ECO:0007669"/>
    <property type="project" value="UniProtKB-KW"/>
</dbReference>
<evidence type="ECO:0000256" key="8">
    <source>
        <dbReference type="ARBA" id="ARBA00022670"/>
    </source>
</evidence>
<dbReference type="GO" id="GO:0015074">
    <property type="term" value="P:DNA integration"/>
    <property type="evidence" value="ECO:0007669"/>
    <property type="project" value="UniProtKB-KW"/>
</dbReference>